<keyword evidence="3" id="KW-1185">Reference proteome</keyword>
<reference evidence="2" key="2">
    <citation type="submission" date="2013-10" db="EMBL/GenBank/DDBJ databases">
        <authorList>
            <person name="Aslett M."/>
        </authorList>
    </citation>
    <scope>NUCLEOTIDE SEQUENCE [LARGE SCALE GENOMIC DNA]</scope>
    <source>
        <strain evidence="2">Houghton</strain>
    </source>
</reference>
<evidence type="ECO:0000313" key="3">
    <source>
        <dbReference type="Proteomes" id="UP000030744"/>
    </source>
</evidence>
<evidence type="ECO:0000313" key="2">
    <source>
        <dbReference type="EMBL" id="CDJ32889.1"/>
    </source>
</evidence>
<gene>
    <name evidence="2" type="ORF">EMH_0014060</name>
</gene>
<dbReference type="RefSeq" id="XP_013355453.1">
    <property type="nucleotide sequence ID" value="XM_013499999.1"/>
</dbReference>
<feature type="compositionally biased region" description="Basic residues" evidence="1">
    <location>
        <begin position="555"/>
        <end position="567"/>
    </location>
</feature>
<reference evidence="2" key="1">
    <citation type="submission" date="2013-10" db="EMBL/GenBank/DDBJ databases">
        <title>Genomic analysis of the causative agents of coccidiosis in chickens.</title>
        <authorList>
            <person name="Reid A.J."/>
            <person name="Blake D."/>
            <person name="Billington K."/>
            <person name="Browne H."/>
            <person name="Dunn M."/>
            <person name="Hung S."/>
            <person name="Kawahara F."/>
            <person name="Miranda-Saavedra D."/>
            <person name="Mourier T."/>
            <person name="Nagra H."/>
            <person name="Otto T.D."/>
            <person name="Rawlings N."/>
            <person name="Sanchez A."/>
            <person name="Sanders M."/>
            <person name="Subramaniam C."/>
            <person name="Tay Y."/>
            <person name="Dear P."/>
            <person name="Doerig C."/>
            <person name="Gruber A."/>
            <person name="Parkinson J."/>
            <person name="Shirley M."/>
            <person name="Wan K.L."/>
            <person name="Berriman M."/>
            <person name="Tomley F."/>
            <person name="Pain A."/>
        </authorList>
    </citation>
    <scope>NUCLEOTIDE SEQUENCE [LARGE SCALE GENOMIC DNA]</scope>
    <source>
        <strain evidence="2">Houghton</strain>
    </source>
</reference>
<protein>
    <submittedName>
        <fullName evidence="2">Uncharacterized protein</fullName>
    </submittedName>
</protein>
<feature type="compositionally biased region" description="Polar residues" evidence="1">
    <location>
        <begin position="494"/>
        <end position="505"/>
    </location>
</feature>
<feature type="compositionally biased region" description="Low complexity" evidence="1">
    <location>
        <begin position="526"/>
        <end position="554"/>
    </location>
</feature>
<accession>U6K598</accession>
<name>U6K598_9EIME</name>
<organism evidence="2 3">
    <name type="scientific">Eimeria mitis</name>
    <dbReference type="NCBI Taxonomy" id="44415"/>
    <lineage>
        <taxon>Eukaryota</taxon>
        <taxon>Sar</taxon>
        <taxon>Alveolata</taxon>
        <taxon>Apicomplexa</taxon>
        <taxon>Conoidasida</taxon>
        <taxon>Coccidia</taxon>
        <taxon>Eucoccidiorida</taxon>
        <taxon>Eimeriorina</taxon>
        <taxon>Eimeriidae</taxon>
        <taxon>Eimeria</taxon>
    </lineage>
</organism>
<dbReference type="OrthoDB" id="10615506at2759"/>
<dbReference type="AlphaFoldDB" id="U6K598"/>
<dbReference type="GeneID" id="25376366"/>
<feature type="compositionally biased region" description="Polar residues" evidence="1">
    <location>
        <begin position="468"/>
        <end position="487"/>
    </location>
</feature>
<evidence type="ECO:0000256" key="1">
    <source>
        <dbReference type="SAM" id="MobiDB-lite"/>
    </source>
</evidence>
<dbReference type="EMBL" id="HG684628">
    <property type="protein sequence ID" value="CDJ32889.1"/>
    <property type="molecule type" value="Genomic_DNA"/>
</dbReference>
<feature type="region of interest" description="Disordered" evidence="1">
    <location>
        <begin position="461"/>
        <end position="581"/>
    </location>
</feature>
<dbReference type="Proteomes" id="UP000030744">
    <property type="component" value="Unassembled WGS sequence"/>
</dbReference>
<proteinExistence type="predicted"/>
<sequence>MNRANSPLLARVHTLRPTGKCELSPSQGTKEATRFKSGHPMIGGLKVLESLPYNHFLLKGLVCLCLIMEEEAGGNRYEHDRERLGTVQRLVKLLKLIRSWWRMEHRKFRLRGCPNKVLQFQVKHPVIRRLEEVKDLQYHPIVGGRKDMKHPPHRASVEQGLMSICHPMGKDTGRSRHGLVKERFTAQLLVQTLLQIVEDSLEAVASEEAGSECRLLPAEVMERLVSFFSDSIGTVRKCSSLLPRLSSLHGRRLTWMLLRLATLDMAALARVPRSIQVHRRELGRAMYGLALELCSYSQNTETPDTLFIQQLQIFAQLIQDIQCTWGAATSLPPHKNAIQVEANLAVSETARKHYGNAVDGLLWLTETLSAVQVAPLVEQHLRVLEALCNMRAVQVSRETASRQLIFHFQKLRGSRPLIDLGFLTPQDMTVLPVQYTCAELSRVVARGGGIFIPPQMNPGLAAMPPWTPSSGPHMQATDEFQGTSGSTEMHRKGSGSTELSETVTEQEAHAELSETVTEQEAHKARSGTPSTSLSPSASTRSQSGTPSASLSPSPRARRWSRQRHRNTQAKPSPGESPSAGP</sequence>
<dbReference type="VEuPathDB" id="ToxoDB:EMH_0014060"/>